<name>A0A6A4V4P4_AMPAM</name>
<evidence type="ECO:0000313" key="2">
    <source>
        <dbReference type="Proteomes" id="UP000440578"/>
    </source>
</evidence>
<dbReference type="Proteomes" id="UP000440578">
    <property type="component" value="Unassembled WGS sequence"/>
</dbReference>
<sequence length="415" mass="45104">MAALRAAYTNPPVNEAFTPEARLSFRSMLRAESHSHRLVWRLATLYVATRWAKLHGVPRLNLEAEEVPISYLLSGPAAHTTAMQACRHGGLAPVVYVCQAERGQVASDWALLRTVAAGELAIRIPTAYLGWLSTCPPPLGGVACYTTVTQAVGDSARSATEESVEGLARRWCGPINCWGLFCDYVSTIEVLWFAETRAASPVYGTPKLVLQLPVFATWPHLALPFYSGTELDGADPGAREFAPAAECFVRGATRQLLLALGVRQFVHLAVGPAAYLLAEGKKALTDVGAMFAQRGGTSPILAHAVQVLMKLGVDGHPGRVIMGSAGGMSAIRQIVWWMQLHRTAYHQWEEAGIFLDKLPANATIHGVLRPLRTLELLQPLEWYSVGVVETGRSAKEVFSTLCVYGGVELRHRSQD</sequence>
<organism evidence="1 2">
    <name type="scientific">Amphibalanus amphitrite</name>
    <name type="common">Striped barnacle</name>
    <name type="synonym">Balanus amphitrite</name>
    <dbReference type="NCBI Taxonomy" id="1232801"/>
    <lineage>
        <taxon>Eukaryota</taxon>
        <taxon>Metazoa</taxon>
        <taxon>Ecdysozoa</taxon>
        <taxon>Arthropoda</taxon>
        <taxon>Crustacea</taxon>
        <taxon>Multicrustacea</taxon>
        <taxon>Cirripedia</taxon>
        <taxon>Thoracica</taxon>
        <taxon>Thoracicalcarea</taxon>
        <taxon>Balanomorpha</taxon>
        <taxon>Balanoidea</taxon>
        <taxon>Balanidae</taxon>
        <taxon>Amphibalaninae</taxon>
        <taxon>Amphibalanus</taxon>
    </lineage>
</organism>
<evidence type="ECO:0000313" key="1">
    <source>
        <dbReference type="EMBL" id="KAF0291257.1"/>
    </source>
</evidence>
<proteinExistence type="predicted"/>
<comment type="caution">
    <text evidence="1">The sequence shown here is derived from an EMBL/GenBank/DDBJ whole genome shotgun (WGS) entry which is preliminary data.</text>
</comment>
<reference evidence="1 2" key="1">
    <citation type="submission" date="2019-07" db="EMBL/GenBank/DDBJ databases">
        <title>Draft genome assembly of a fouling barnacle, Amphibalanus amphitrite (Darwin, 1854): The first reference genome for Thecostraca.</title>
        <authorList>
            <person name="Kim W."/>
        </authorList>
    </citation>
    <scope>NUCLEOTIDE SEQUENCE [LARGE SCALE GENOMIC DNA]</scope>
    <source>
        <strain evidence="1">SNU_AA5</strain>
        <tissue evidence="1">Soma without cirri and trophi</tissue>
    </source>
</reference>
<dbReference type="EMBL" id="VIIS01001895">
    <property type="protein sequence ID" value="KAF0291257.1"/>
    <property type="molecule type" value="Genomic_DNA"/>
</dbReference>
<accession>A0A6A4V4P4</accession>
<keyword evidence="2" id="KW-1185">Reference proteome</keyword>
<gene>
    <name evidence="1" type="ORF">FJT64_010600</name>
</gene>
<protein>
    <submittedName>
        <fullName evidence="1">Uncharacterized protein</fullName>
    </submittedName>
</protein>
<dbReference type="AlphaFoldDB" id="A0A6A4V4P4"/>